<keyword evidence="1" id="KW-0175">Coiled coil</keyword>
<accession>A0A2K5DPC1</accession>
<dbReference type="PANTHER" id="PTHR46788:SF1">
    <property type="entry name" value="EF-HAND CALCIUM-BINDING DOMAIN-CONTAINING PROTEIN 5"/>
    <property type="match status" value="1"/>
</dbReference>
<dbReference type="PANTHER" id="PTHR46788">
    <property type="entry name" value="EF-HAND CALCIUM-BINDING DOMAIN-CONTAINING PROTEIN 5"/>
    <property type="match status" value="1"/>
</dbReference>
<organism evidence="3 4">
    <name type="scientific">Aotus nancymaae</name>
    <name type="common">Ma's night monkey</name>
    <dbReference type="NCBI Taxonomy" id="37293"/>
    <lineage>
        <taxon>Eukaryota</taxon>
        <taxon>Metazoa</taxon>
        <taxon>Chordata</taxon>
        <taxon>Craniata</taxon>
        <taxon>Vertebrata</taxon>
        <taxon>Euteleostomi</taxon>
        <taxon>Mammalia</taxon>
        <taxon>Eutheria</taxon>
        <taxon>Euarchontoglires</taxon>
        <taxon>Primates</taxon>
        <taxon>Haplorrhini</taxon>
        <taxon>Platyrrhini</taxon>
        <taxon>Aotidae</taxon>
        <taxon>Aotus</taxon>
    </lineage>
</organism>
<feature type="coiled-coil region" evidence="1">
    <location>
        <begin position="64"/>
        <end position="94"/>
    </location>
</feature>
<proteinExistence type="predicted"/>
<protein>
    <submittedName>
        <fullName evidence="3">EF-hand calcium binding domain 5</fullName>
    </submittedName>
</protein>
<feature type="region of interest" description="Disordered" evidence="2">
    <location>
        <begin position="514"/>
        <end position="634"/>
    </location>
</feature>
<evidence type="ECO:0000313" key="4">
    <source>
        <dbReference type="Proteomes" id="UP000233020"/>
    </source>
</evidence>
<dbReference type="GeneTree" id="ENSGT00940000154049"/>
<keyword evidence="4" id="KW-1185">Reference proteome</keyword>
<sequence length="836" mass="96180">MGGLPEIRKLNLEGQQKISPDSIKDSKTEASGSIAVRKPAKVIFALDETELESKLEQPWKKNLFERMEARAQAMQQKIIDKENLKKELEKKAEKKLPRDNLAKEWFNTESMTLNNRVYLLDKLLPTLIPGIENMLTQVEKKKVLTEVDTPSKFDPINYLGEYLMRNNPYYIKDPGMSGYQRVMKEVTEDLKIYVPDTICNRVSRMKENVKQNRKQRESIGKIKVKVANTRKQALQEQFDEWILDPKGMIPVSVIQNALHEFFQNPDFKLESHCKQLDITDSTEARLNKMAFIEYISSHIKDLKSEMFEELLKHLCHSADEFREVIKADMQRQMFTELFLHCDHGKVGFLDRQRTLALLESFYDHSSQMLRSLLRNPRQWPFIEFEEMNLSELWGDMDNQKHIYEGFDKVLLEMNTLLSAKHSSKTQSKLLESPDQPKLNEQRISTLPANLPEEQRGVIAEQGPQRISTEEEEQGKKPTAEQELYIESVIQPGTQTESTLEQGSSRELIIEQETHRVPSTEQGQHKGSIVGQGPHRVSVSEQRPSREGSIAEQGSHRESIAEQGQCKGLVAEQGSHRMSTAEQESLRESIIEEPYQKSEPRPYGEIISEEQEDIGSTSQSRKDSMLRSTKSGEPIPSEYIEVPLKEKRSCEQIHEEQIFLSSELQEEVPTSSRKDHFSGSSAVLLQHQLPVLWNGEFFTCNWKKKYVKFEDEEQANLIYGNSRFTDLHSIIRNIQSFKEVKGRTAFNGVSFNLLQFVQLLETFVGEDAPLSISETLTSFFKGGYVETEQEKMNALEKVSLCCPGLSPTPGLKRYSCLSLLSGWLYRHVPLLNHCIFH</sequence>
<evidence type="ECO:0000256" key="1">
    <source>
        <dbReference type="SAM" id="Coils"/>
    </source>
</evidence>
<feature type="region of interest" description="Disordered" evidence="2">
    <location>
        <begin position="1"/>
        <end position="32"/>
    </location>
</feature>
<dbReference type="Proteomes" id="UP000233020">
    <property type="component" value="Unplaced"/>
</dbReference>
<feature type="region of interest" description="Disordered" evidence="2">
    <location>
        <begin position="446"/>
        <end position="480"/>
    </location>
</feature>
<dbReference type="Gene3D" id="1.10.238.10">
    <property type="entry name" value="EF-hand"/>
    <property type="match status" value="1"/>
</dbReference>
<feature type="compositionally biased region" description="Basic and acidic residues" evidence="2">
    <location>
        <begin position="583"/>
        <end position="601"/>
    </location>
</feature>
<feature type="compositionally biased region" description="Basic and acidic residues" evidence="2">
    <location>
        <begin position="1"/>
        <end position="11"/>
    </location>
</feature>
<reference evidence="3" key="1">
    <citation type="submission" date="2025-08" db="UniProtKB">
        <authorList>
            <consortium name="Ensembl"/>
        </authorList>
    </citation>
    <scope>IDENTIFICATION</scope>
</reference>
<gene>
    <name evidence="3" type="primary">EFCAB5</name>
</gene>
<feature type="region of interest" description="Disordered" evidence="2">
    <location>
        <begin position="422"/>
        <end position="441"/>
    </location>
</feature>
<evidence type="ECO:0000313" key="3">
    <source>
        <dbReference type="Ensembl" id="ENSANAP00000022811.1"/>
    </source>
</evidence>
<evidence type="ECO:0000256" key="2">
    <source>
        <dbReference type="SAM" id="MobiDB-lite"/>
    </source>
</evidence>
<dbReference type="CDD" id="cd22968">
    <property type="entry name" value="DD_EFCAB5"/>
    <property type="match status" value="1"/>
</dbReference>
<name>A0A2K5DPC1_AOTNA</name>
<dbReference type="AlphaFoldDB" id="A0A2K5DPC1"/>
<reference evidence="3" key="2">
    <citation type="submission" date="2025-09" db="UniProtKB">
        <authorList>
            <consortium name="Ensembl"/>
        </authorList>
    </citation>
    <scope>IDENTIFICATION</scope>
</reference>
<dbReference type="Ensembl" id="ENSANAT00000040712.1">
    <property type="protein sequence ID" value="ENSANAP00000022811.1"/>
    <property type="gene ID" value="ENSANAG00000029142.1"/>
</dbReference>